<reference evidence="2 4" key="2">
    <citation type="submission" date="2019-08" db="EMBL/GenBank/DDBJ databases">
        <title>Genome of Algoriphagus ratkowskyi IC026.</title>
        <authorList>
            <person name="Bowman J.P."/>
        </authorList>
    </citation>
    <scope>NUCLEOTIDE SEQUENCE [LARGE SCALE GENOMIC DNA]</scope>
    <source>
        <strain evidence="2 4">IC026</strain>
    </source>
</reference>
<dbReference type="SUPFAM" id="SSF53254">
    <property type="entry name" value="Phosphoglycerate mutase-like"/>
    <property type="match status" value="1"/>
</dbReference>
<organism evidence="1 3">
    <name type="scientific">Algoriphagus ratkowskyi</name>
    <dbReference type="NCBI Taxonomy" id="57028"/>
    <lineage>
        <taxon>Bacteria</taxon>
        <taxon>Pseudomonadati</taxon>
        <taxon>Bacteroidota</taxon>
        <taxon>Cytophagia</taxon>
        <taxon>Cytophagales</taxon>
        <taxon>Cyclobacteriaceae</taxon>
        <taxon>Algoriphagus</taxon>
    </lineage>
</organism>
<name>A0A2W7S9U5_9BACT</name>
<dbReference type="RefSeq" id="WP_086499130.1">
    <property type="nucleotide sequence ID" value="NZ_MSSV01000003.1"/>
</dbReference>
<accession>A0A2W7S9U5</accession>
<dbReference type="CDD" id="cd07067">
    <property type="entry name" value="HP_PGM_like"/>
    <property type="match status" value="1"/>
</dbReference>
<evidence type="ECO:0000313" key="2">
    <source>
        <dbReference type="EMBL" id="TXD78643.1"/>
    </source>
</evidence>
<dbReference type="OrthoDB" id="3296006at2"/>
<dbReference type="InterPro" id="IPR013078">
    <property type="entry name" value="His_Pase_superF_clade-1"/>
</dbReference>
<dbReference type="PROSITE" id="PS51257">
    <property type="entry name" value="PROKAR_LIPOPROTEIN"/>
    <property type="match status" value="1"/>
</dbReference>
<dbReference type="Gene3D" id="3.40.50.1240">
    <property type="entry name" value="Phosphoglycerate mutase-like"/>
    <property type="match status" value="1"/>
</dbReference>
<dbReference type="AlphaFoldDB" id="A0A2W7S9U5"/>
<gene>
    <name evidence="2" type="ORF">ESW18_07590</name>
    <name evidence="1" type="ORF">LV84_00843</name>
</gene>
<dbReference type="Proteomes" id="UP000249115">
    <property type="component" value="Unassembled WGS sequence"/>
</dbReference>
<dbReference type="EMBL" id="QKZU01000003">
    <property type="protein sequence ID" value="PZX59635.1"/>
    <property type="molecule type" value="Genomic_DNA"/>
</dbReference>
<proteinExistence type="predicted"/>
<dbReference type="Pfam" id="PF00300">
    <property type="entry name" value="His_Phos_1"/>
    <property type="match status" value="1"/>
</dbReference>
<dbReference type="InterPro" id="IPR029033">
    <property type="entry name" value="His_PPase_superfam"/>
</dbReference>
<keyword evidence="4" id="KW-1185">Reference proteome</keyword>
<reference evidence="1 3" key="1">
    <citation type="submission" date="2018-06" db="EMBL/GenBank/DDBJ databases">
        <title>Genomic Encyclopedia of Archaeal and Bacterial Type Strains, Phase II (KMG-II): from individual species to whole genera.</title>
        <authorList>
            <person name="Goeker M."/>
        </authorList>
    </citation>
    <scope>NUCLEOTIDE SEQUENCE [LARGE SCALE GENOMIC DNA]</scope>
    <source>
        <strain evidence="1 3">DSM 22686</strain>
    </source>
</reference>
<dbReference type="Proteomes" id="UP000321927">
    <property type="component" value="Unassembled WGS sequence"/>
</dbReference>
<evidence type="ECO:0000313" key="1">
    <source>
        <dbReference type="EMBL" id="PZX59635.1"/>
    </source>
</evidence>
<evidence type="ECO:0000313" key="3">
    <source>
        <dbReference type="Proteomes" id="UP000249115"/>
    </source>
</evidence>
<comment type="caution">
    <text evidence="1">The sequence shown here is derived from an EMBL/GenBank/DDBJ whole genome shotgun (WGS) entry which is preliminary data.</text>
</comment>
<dbReference type="EMBL" id="VORV01000004">
    <property type="protein sequence ID" value="TXD78643.1"/>
    <property type="molecule type" value="Genomic_DNA"/>
</dbReference>
<protein>
    <submittedName>
        <fullName evidence="2">Histidine phosphatase family protein</fullName>
    </submittedName>
    <submittedName>
        <fullName evidence="1">Histidine phosphatase superfamily protein (Branch 1)</fullName>
    </submittedName>
</protein>
<sequence length="165" mass="18353">MKYFLVLLFATLFAACSSKQEPKTIYIVRHAEKQLTGDDPLLSVAGNARAVKLSQILSGKDIKHIYSTDYNRTKLTVAQTASEAGVQVETYDAKNHDALVKKIRSVEGNVLVVGHSNTVGQIANYFVGDGKKYEDLDDSEYNYIYVVKVEKNGTSTVVTKTYKDY</sequence>
<evidence type="ECO:0000313" key="4">
    <source>
        <dbReference type="Proteomes" id="UP000321927"/>
    </source>
</evidence>